<dbReference type="GO" id="GO:0006542">
    <property type="term" value="P:glutamine biosynthetic process"/>
    <property type="evidence" value="ECO:0007669"/>
    <property type="project" value="InterPro"/>
</dbReference>
<dbReference type="PANTHER" id="PTHR43407:SF1">
    <property type="entry name" value="LENGSIN"/>
    <property type="match status" value="1"/>
</dbReference>
<dbReference type="InterPro" id="IPR008147">
    <property type="entry name" value="Gln_synt_N"/>
</dbReference>
<dbReference type="Gene3D" id="3.30.590.10">
    <property type="entry name" value="Glutamine synthetase/guanido kinase, catalytic domain"/>
    <property type="match status" value="1"/>
</dbReference>
<dbReference type="RefSeq" id="WP_072873513.1">
    <property type="nucleotide sequence ID" value="NZ_FRAF01000007.1"/>
</dbReference>
<dbReference type="SUPFAM" id="SSF55931">
    <property type="entry name" value="Glutamine synthetase/guanido kinase"/>
    <property type="match status" value="1"/>
</dbReference>
<dbReference type="InterPro" id="IPR014746">
    <property type="entry name" value="Gln_synth/guanido_kin_cat_dom"/>
</dbReference>
<accession>A0A1M6P010</accession>
<reference evidence="6" key="1">
    <citation type="submission" date="2016-11" db="EMBL/GenBank/DDBJ databases">
        <authorList>
            <person name="Varghese N."/>
            <person name="Submissions S."/>
        </authorList>
    </citation>
    <scope>NUCLEOTIDE SEQUENCE [LARGE SCALE GENOMIC DNA]</scope>
    <source>
        <strain evidence="6">USBA-503</strain>
    </source>
</reference>
<comment type="similarity">
    <text evidence="1 3">Belongs to the glutamine synthetase family.</text>
</comment>
<dbReference type="Proteomes" id="UP000184016">
    <property type="component" value="Unassembled WGS sequence"/>
</dbReference>
<dbReference type="InterPro" id="IPR036651">
    <property type="entry name" value="Gln_synt_N_sf"/>
</dbReference>
<dbReference type="InterPro" id="IPR008146">
    <property type="entry name" value="Gln_synth_cat_dom"/>
</dbReference>
<gene>
    <name evidence="5" type="ORF">SAMN05443507_10741</name>
</gene>
<dbReference type="GO" id="GO:0016020">
    <property type="term" value="C:membrane"/>
    <property type="evidence" value="ECO:0007669"/>
    <property type="project" value="TreeGrafter"/>
</dbReference>
<evidence type="ECO:0000259" key="4">
    <source>
        <dbReference type="SMART" id="SM01230"/>
    </source>
</evidence>
<sequence length="392" mass="45207">MNHVTESQSLSAHPDARLNLLFSDWSGRMKSIIIPFKEIRKIQENGWLMDGSAIQGALRVQETEMKVIPDWKTYRCFSSTQDSLFSSVICQLHLADGRPYAGDSRARLYHIQRMLDERELAIQAACEFSFYYDANNKHESSNLDWLENWLSDVRCLSGLSISMQQLSHTHQFLIHLESAHLLQAADGFALVRHLLMSRIKERKHFISLMPLPHNDARPQKMRLKLRCSGPGLKSHPLLIQKWAQTMVDHASALSCICNPTINSFRRLEILRRQRQPYYIVHKEAQEQATSIDLYTPDALMNPYLTLTALLATLVPVLDQPTIHKTSNSCTSTIPESLPRSLLEACDALSEDEWIADALGETLFSIWLSHKLEEYQRFEEHIHDWEYQQYFGS</sequence>
<keyword evidence="6" id="KW-1185">Reference proteome</keyword>
<dbReference type="Pfam" id="PF03951">
    <property type="entry name" value="Gln-synt_N"/>
    <property type="match status" value="1"/>
</dbReference>
<organism evidence="5 6">
    <name type="scientific">Alicyclobacillus tolerans</name>
    <dbReference type="NCBI Taxonomy" id="90970"/>
    <lineage>
        <taxon>Bacteria</taxon>
        <taxon>Bacillati</taxon>
        <taxon>Bacillota</taxon>
        <taxon>Bacilli</taxon>
        <taxon>Bacillales</taxon>
        <taxon>Alicyclobacillaceae</taxon>
        <taxon>Alicyclobacillus</taxon>
    </lineage>
</organism>
<evidence type="ECO:0000256" key="2">
    <source>
        <dbReference type="ARBA" id="ARBA00012937"/>
    </source>
</evidence>
<name>A0A1M6P010_9BACL</name>
<dbReference type="Gene3D" id="3.10.20.70">
    <property type="entry name" value="Glutamine synthetase, N-terminal domain"/>
    <property type="match status" value="1"/>
</dbReference>
<dbReference type="SUPFAM" id="SSF54368">
    <property type="entry name" value="Glutamine synthetase, N-terminal domain"/>
    <property type="match status" value="1"/>
</dbReference>
<dbReference type="GO" id="GO:0005737">
    <property type="term" value="C:cytoplasm"/>
    <property type="evidence" value="ECO:0007669"/>
    <property type="project" value="TreeGrafter"/>
</dbReference>
<proteinExistence type="inferred from homology"/>
<evidence type="ECO:0000256" key="1">
    <source>
        <dbReference type="ARBA" id="ARBA00009897"/>
    </source>
</evidence>
<dbReference type="STRING" id="1830138.SAMN05443507_10741"/>
<dbReference type="EC" id="6.3.1.2" evidence="2"/>
<evidence type="ECO:0000256" key="3">
    <source>
        <dbReference type="RuleBase" id="RU000384"/>
    </source>
</evidence>
<feature type="domain" description="GS catalytic" evidence="4">
    <location>
        <begin position="101"/>
        <end position="313"/>
    </location>
</feature>
<dbReference type="PANTHER" id="PTHR43407">
    <property type="entry name" value="GLUTAMINE SYNTHETASE"/>
    <property type="match status" value="1"/>
</dbReference>
<evidence type="ECO:0000313" key="6">
    <source>
        <dbReference type="Proteomes" id="UP000184016"/>
    </source>
</evidence>
<dbReference type="AlphaFoldDB" id="A0A1M6P010"/>
<dbReference type="Pfam" id="PF00120">
    <property type="entry name" value="Gln-synt_C"/>
    <property type="match status" value="1"/>
</dbReference>
<dbReference type="GO" id="GO:0004356">
    <property type="term" value="F:glutamine synthetase activity"/>
    <property type="evidence" value="ECO:0007669"/>
    <property type="project" value="UniProtKB-EC"/>
</dbReference>
<dbReference type="EMBL" id="FRAF01000007">
    <property type="protein sequence ID" value="SHK01250.1"/>
    <property type="molecule type" value="Genomic_DNA"/>
</dbReference>
<evidence type="ECO:0000313" key="5">
    <source>
        <dbReference type="EMBL" id="SHK01250.1"/>
    </source>
</evidence>
<protein>
    <recommendedName>
        <fullName evidence="2">glutamine synthetase</fullName>
        <ecNumber evidence="2">6.3.1.2</ecNumber>
    </recommendedName>
</protein>
<dbReference type="SMART" id="SM01230">
    <property type="entry name" value="Gln-synt_C"/>
    <property type="match status" value="1"/>
</dbReference>